<gene>
    <name evidence="9" type="ORF">V5R04_08015</name>
</gene>
<sequence>MASRKDMGSWLEGTPQRDNDDTTTAAQRLGIPEDGPGSAGGMLRRIAALCVDWGVAMGISWLLFDYHQLATLGVFALEQFLLVSSLGYSIGHWIFGLKVRPEETNRQYVGFIRGAVRALLVCLVLPAVIWDRDGRGMHDRAARTILVRR</sequence>
<dbReference type="InterPro" id="IPR010432">
    <property type="entry name" value="RDD"/>
</dbReference>
<dbReference type="InterPro" id="IPR051791">
    <property type="entry name" value="Pra-immunoreactive"/>
</dbReference>
<keyword evidence="4 7" id="KW-1133">Transmembrane helix</keyword>
<feature type="transmembrane region" description="Helical" evidence="7">
    <location>
        <begin position="46"/>
        <end position="64"/>
    </location>
</feature>
<feature type="region of interest" description="Disordered" evidence="6">
    <location>
        <begin position="1"/>
        <end position="36"/>
    </location>
</feature>
<dbReference type="InterPro" id="IPR016795">
    <property type="entry name" value="UCP021697"/>
</dbReference>
<evidence type="ECO:0000256" key="5">
    <source>
        <dbReference type="ARBA" id="ARBA00023136"/>
    </source>
</evidence>
<evidence type="ECO:0000256" key="2">
    <source>
        <dbReference type="ARBA" id="ARBA00022475"/>
    </source>
</evidence>
<dbReference type="EMBL" id="CP146203">
    <property type="protein sequence ID" value="XBH20203.1"/>
    <property type="molecule type" value="Genomic_DNA"/>
</dbReference>
<feature type="transmembrane region" description="Helical" evidence="7">
    <location>
        <begin position="108"/>
        <end position="130"/>
    </location>
</feature>
<protein>
    <submittedName>
        <fullName evidence="9">RDD family protein</fullName>
    </submittedName>
</protein>
<dbReference type="PANTHER" id="PTHR36115:SF6">
    <property type="entry name" value="PROLINE-RICH ANTIGEN HOMOLOG"/>
    <property type="match status" value="1"/>
</dbReference>
<keyword evidence="5 7" id="KW-0472">Membrane</keyword>
<dbReference type="Pfam" id="PF06271">
    <property type="entry name" value="RDD"/>
    <property type="match status" value="1"/>
</dbReference>
<evidence type="ECO:0000259" key="8">
    <source>
        <dbReference type="Pfam" id="PF06271"/>
    </source>
</evidence>
<evidence type="ECO:0000256" key="6">
    <source>
        <dbReference type="SAM" id="MobiDB-lite"/>
    </source>
</evidence>
<evidence type="ECO:0000256" key="1">
    <source>
        <dbReference type="ARBA" id="ARBA00004651"/>
    </source>
</evidence>
<name>A0AAU7DT88_9MICO</name>
<accession>A0AAU7DT88</accession>
<keyword evidence="3 7" id="KW-0812">Transmembrane</keyword>
<feature type="domain" description="RDD" evidence="8">
    <location>
        <begin position="63"/>
        <end position="142"/>
    </location>
</feature>
<evidence type="ECO:0000256" key="4">
    <source>
        <dbReference type="ARBA" id="ARBA00022989"/>
    </source>
</evidence>
<dbReference type="PANTHER" id="PTHR36115">
    <property type="entry name" value="PROLINE-RICH ANTIGEN HOMOLOG-RELATED"/>
    <property type="match status" value="1"/>
</dbReference>
<proteinExistence type="predicted"/>
<keyword evidence="2" id="KW-1003">Cell membrane</keyword>
<evidence type="ECO:0000256" key="7">
    <source>
        <dbReference type="SAM" id="Phobius"/>
    </source>
</evidence>
<dbReference type="AlphaFoldDB" id="A0AAU7DT88"/>
<organism evidence="9">
    <name type="scientific">Jonesiaceae bacterium BS-20</name>
    <dbReference type="NCBI Taxonomy" id="3120821"/>
    <lineage>
        <taxon>Bacteria</taxon>
        <taxon>Bacillati</taxon>
        <taxon>Actinomycetota</taxon>
        <taxon>Actinomycetes</taxon>
        <taxon>Micrococcales</taxon>
        <taxon>Jonesiaceae</taxon>
    </lineage>
</organism>
<evidence type="ECO:0000313" key="9">
    <source>
        <dbReference type="EMBL" id="XBH20203.1"/>
    </source>
</evidence>
<reference evidence="9" key="1">
    <citation type="submission" date="2024-02" db="EMBL/GenBank/DDBJ databases">
        <title>Tomenella chthoni gen. nov. sp. nov., a member of the family Jonesiaceae isolated from bat guano.</title>
        <authorList>
            <person name="Miller S.L."/>
            <person name="King J."/>
            <person name="Sankaranarayanan K."/>
            <person name="Lawson P.A."/>
        </authorList>
    </citation>
    <scope>NUCLEOTIDE SEQUENCE</scope>
    <source>
        <strain evidence="9">BS-20</strain>
    </source>
</reference>
<evidence type="ECO:0000256" key="3">
    <source>
        <dbReference type="ARBA" id="ARBA00022692"/>
    </source>
</evidence>
<feature type="transmembrane region" description="Helical" evidence="7">
    <location>
        <begin position="70"/>
        <end position="96"/>
    </location>
</feature>
<dbReference type="PIRSF" id="PIRSF021697">
    <property type="entry name" value="UCP021697"/>
    <property type="match status" value="1"/>
</dbReference>
<dbReference type="GO" id="GO:0005886">
    <property type="term" value="C:plasma membrane"/>
    <property type="evidence" value="ECO:0007669"/>
    <property type="project" value="UniProtKB-SubCell"/>
</dbReference>
<comment type="subcellular location">
    <subcellularLocation>
        <location evidence="1">Cell membrane</location>
        <topology evidence="1">Multi-pass membrane protein</topology>
    </subcellularLocation>
</comment>